<protein>
    <recommendedName>
        <fullName evidence="1">site-specific DNA-methyltransferase (adenine-specific)</fullName>
        <ecNumber evidence="1">2.1.1.72</ecNumber>
    </recommendedName>
</protein>
<dbReference type="EC" id="2.1.1.72" evidence="1"/>
<dbReference type="Pfam" id="PF07669">
    <property type="entry name" value="Eco57I"/>
    <property type="match status" value="1"/>
</dbReference>
<feature type="domain" description="TaqI-like C-terminal specificity" evidence="10">
    <location>
        <begin position="941"/>
        <end position="1097"/>
    </location>
</feature>
<evidence type="ECO:0000259" key="9">
    <source>
        <dbReference type="Pfam" id="PF07669"/>
    </source>
</evidence>
<dbReference type="InterPro" id="IPR002052">
    <property type="entry name" value="DNA_methylase_N6_adenine_CS"/>
</dbReference>
<reference evidence="11 12" key="1">
    <citation type="journal article" date="2010" name="Stand. Genomic Sci.">
        <title>Complete genome sequence of Spirosoma linguale type strain (1).</title>
        <authorList>
            <person name="Lail K."/>
            <person name="Sikorski J."/>
            <person name="Saunders E."/>
            <person name="Lapidus A."/>
            <person name="Glavina Del Rio T."/>
            <person name="Copeland A."/>
            <person name="Tice H."/>
            <person name="Cheng J.-F."/>
            <person name="Lucas S."/>
            <person name="Nolan M."/>
            <person name="Bruce D."/>
            <person name="Goodwin L."/>
            <person name="Pitluck S."/>
            <person name="Ivanova N."/>
            <person name="Mavromatis K."/>
            <person name="Ovchinnikova G."/>
            <person name="Pati A."/>
            <person name="Chen A."/>
            <person name="Palaniappan K."/>
            <person name="Land M."/>
            <person name="Hauser L."/>
            <person name="Chang Y.-J."/>
            <person name="Jeffries C.D."/>
            <person name="Chain P."/>
            <person name="Brettin T."/>
            <person name="Detter J.C."/>
            <person name="Schuetze A."/>
            <person name="Rohde M."/>
            <person name="Tindall B.J."/>
            <person name="Goeker M."/>
            <person name="Bristow J."/>
            <person name="Eisen J.A."/>
            <person name="Markowitz V."/>
            <person name="Hugenholtz P."/>
            <person name="Kyrpides N.C."/>
            <person name="Klenk H.-P."/>
            <person name="Chen F."/>
        </authorList>
    </citation>
    <scope>NUCLEOTIDE SEQUENCE [LARGE SCALE GENOMIC DNA]</scope>
    <source>
        <strain evidence="12">ATCC 33905 / DSM 74 / LMG 10896 / Claus 1</strain>
    </source>
</reference>
<keyword evidence="3" id="KW-0808">Transferase</keyword>
<dbReference type="PRINTS" id="PR00507">
    <property type="entry name" value="N12N6MTFRASE"/>
</dbReference>
<evidence type="ECO:0000313" key="11">
    <source>
        <dbReference type="EMBL" id="ADB39420.1"/>
    </source>
</evidence>
<keyword evidence="6" id="KW-0238">DNA-binding</keyword>
<keyword evidence="11" id="KW-0378">Hydrolase</keyword>
<accession>D2QPB2</accession>
<dbReference type="HOGENOM" id="CLU_002539_1_1_10"/>
<evidence type="ECO:0000256" key="2">
    <source>
        <dbReference type="ARBA" id="ARBA00022603"/>
    </source>
</evidence>
<dbReference type="GO" id="GO:0009307">
    <property type="term" value="P:DNA restriction-modification system"/>
    <property type="evidence" value="ECO:0007669"/>
    <property type="project" value="UniProtKB-KW"/>
</dbReference>
<dbReference type="eggNOG" id="COG1002">
    <property type="taxonomic scope" value="Bacteria"/>
</dbReference>
<evidence type="ECO:0000256" key="4">
    <source>
        <dbReference type="ARBA" id="ARBA00022691"/>
    </source>
</evidence>
<evidence type="ECO:0000256" key="7">
    <source>
        <dbReference type="ARBA" id="ARBA00047942"/>
    </source>
</evidence>
<dbReference type="PROSITE" id="PS00092">
    <property type="entry name" value="N6_MTASE"/>
    <property type="match status" value="1"/>
</dbReference>
<dbReference type="InterPro" id="IPR050953">
    <property type="entry name" value="N4_N6_ade-DNA_methylase"/>
</dbReference>
<gene>
    <name evidence="11" type="ordered locus">Slin_3412</name>
</gene>
<dbReference type="PANTHER" id="PTHR33841">
    <property type="entry name" value="DNA METHYLTRANSFERASE YEEA-RELATED"/>
    <property type="match status" value="1"/>
</dbReference>
<evidence type="ECO:0000256" key="6">
    <source>
        <dbReference type="ARBA" id="ARBA00023125"/>
    </source>
</evidence>
<dbReference type="GO" id="GO:0004519">
    <property type="term" value="F:endonuclease activity"/>
    <property type="evidence" value="ECO:0007669"/>
    <property type="project" value="UniProtKB-KW"/>
</dbReference>
<sequence>MTEYTLKTFLREPFSPTNQQTLLTNLFSDTLTVFTQPQLLIEAADNIRLAQQIGTVSLSDGRNLAIIDVAVTDAVQIARNRKGLRDMAAKYIDQNIVHGALVFFHSPTQADYRLTFIARYATFDLDALDLVKHETAPKRYSFLLSPKESNTTASRRLLMLIEKKGVISLKDLTEAFSVERLNREFFKQFKDVHFVNAWQYLAEHYRPLFLGNTAIPDKKEEKEKQEKPIRDFAKKMLGRIVFLHFLQKKGWMGCATEAKSWVDGDKQFMQNLFQQFPDKDQFYSRCLTKLFFETLNNPNRANAEFLVDGVNLCRIPYLNGGLFDKDMGSNGQTEPTTIDLPAAYFRDLLAFFDQYNFTIDENSPDDNEVGIDPEMLGHIFENLLEENRERGAFYTPRAIVQYMCQESLIQYLTHQLNLPAGHEAIATFIRKGERGDFKDKANIIATNARRIETLLDAVKICDPAIGSGAFPMGMLQEIFAAKLTLDWTLDRAETKKRIIQESIYGVDMDPGAVDIARLRFWLALVVDEDTPQPLPNLDYKIMQGNSLLESFENIRLDKIMQAEKVLYIVENGQIDIFGRVADPQIAMNFSDERKQQLQDLLRLYFDPEALKKRGLGKEVVKAQVESIVHEHLEYNFDLAERSLERQVGDLTAEISTIEKAMRNNPNEPKARRKQKEDQISRKQKSIDSLQKQLTAVRDSQQKLYTLDPANKPYFLWHLFFKDVFDQGGFDVVIGNPPYIQLQRMGKETDILEKAGYESFARTGDIYGLFYEQGINLLKKHGVLTYITSNKWMKAGYGQTLRQYFLTHSNPLKLIDFGGYQVFENATVDTNILIAQKEPYQNNTLTCVLNNGLDSLRNISDFFQHNAVPTSFSKPEVGWVILSSAEARIKAKIEEAGKPLKDWDVNIYRGILTGFNEAFIIDGKTKDDLISKSPKSAEIIRPLLRGQDIKRYKTEFSDKWIINSHNGIRHKVIPPVNINNYPELYNHLKNYEVELIKRLDKGDHWTNLRNCAYVLEFEEPKVVWQELSRSGNAFCYVEEPMYLNNTCFMLTGISSISLKYLTAILNHKISLFYLEQVYNKLDDTGWRWFKVAVEKIPIPCVSESFMTSLSTLVDVIQNKLKQKLDCTLEEKEIDRIVYSIYNLTELEIENIERRMTGYFK</sequence>
<dbReference type="GO" id="GO:0009007">
    <property type="term" value="F:site-specific DNA-methyltransferase (adenine-specific) activity"/>
    <property type="evidence" value="ECO:0007669"/>
    <property type="project" value="UniProtKB-EC"/>
</dbReference>
<dbReference type="AlphaFoldDB" id="D2QPB2"/>
<feature type="domain" description="Type II methyltransferase M.TaqI-like" evidence="9">
    <location>
        <begin position="501"/>
        <end position="822"/>
    </location>
</feature>
<dbReference type="InterPro" id="IPR025931">
    <property type="entry name" value="TaqI_C"/>
</dbReference>
<dbReference type="KEGG" id="sli:Slin_3412"/>
<dbReference type="EMBL" id="CP001769">
    <property type="protein sequence ID" value="ADB39420.1"/>
    <property type="molecule type" value="Genomic_DNA"/>
</dbReference>
<dbReference type="STRING" id="504472.Slin_3412"/>
<evidence type="ECO:0000256" key="1">
    <source>
        <dbReference type="ARBA" id="ARBA00011900"/>
    </source>
</evidence>
<dbReference type="SUPFAM" id="SSF53335">
    <property type="entry name" value="S-adenosyl-L-methionine-dependent methyltransferases"/>
    <property type="match status" value="1"/>
</dbReference>
<keyword evidence="4" id="KW-0949">S-adenosyl-L-methionine</keyword>
<proteinExistence type="predicted"/>
<evidence type="ECO:0000256" key="3">
    <source>
        <dbReference type="ARBA" id="ARBA00022679"/>
    </source>
</evidence>
<evidence type="ECO:0000256" key="8">
    <source>
        <dbReference type="SAM" id="MobiDB-lite"/>
    </source>
</evidence>
<dbReference type="InterPro" id="IPR029063">
    <property type="entry name" value="SAM-dependent_MTases_sf"/>
</dbReference>
<keyword evidence="11" id="KW-0540">Nuclease</keyword>
<dbReference type="GO" id="GO:0032259">
    <property type="term" value="P:methylation"/>
    <property type="evidence" value="ECO:0007669"/>
    <property type="project" value="UniProtKB-KW"/>
</dbReference>
<dbReference type="Pfam" id="PF12950">
    <property type="entry name" value="TaqI_C"/>
    <property type="match status" value="1"/>
</dbReference>
<keyword evidence="11" id="KW-0255">Endonuclease</keyword>
<dbReference type="InterPro" id="IPR011639">
    <property type="entry name" value="MethylTrfase_TaqI-like_dom"/>
</dbReference>
<evidence type="ECO:0000256" key="5">
    <source>
        <dbReference type="ARBA" id="ARBA00022747"/>
    </source>
</evidence>
<dbReference type="REBASE" id="23433">
    <property type="entry name" value="Sli74ORF3412P"/>
</dbReference>
<organism evidence="11 12">
    <name type="scientific">Spirosoma linguale (strain ATCC 33905 / DSM 74 / LMG 10896 / Claus 1)</name>
    <dbReference type="NCBI Taxonomy" id="504472"/>
    <lineage>
        <taxon>Bacteria</taxon>
        <taxon>Pseudomonadati</taxon>
        <taxon>Bacteroidota</taxon>
        <taxon>Cytophagia</taxon>
        <taxon>Cytophagales</taxon>
        <taxon>Cytophagaceae</taxon>
        <taxon>Spirosoma</taxon>
    </lineage>
</organism>
<comment type="catalytic activity">
    <reaction evidence="7">
        <text>a 2'-deoxyadenosine in DNA + S-adenosyl-L-methionine = an N(6)-methyl-2'-deoxyadenosine in DNA + S-adenosyl-L-homocysteine + H(+)</text>
        <dbReference type="Rhea" id="RHEA:15197"/>
        <dbReference type="Rhea" id="RHEA-COMP:12418"/>
        <dbReference type="Rhea" id="RHEA-COMP:12419"/>
        <dbReference type="ChEBI" id="CHEBI:15378"/>
        <dbReference type="ChEBI" id="CHEBI:57856"/>
        <dbReference type="ChEBI" id="CHEBI:59789"/>
        <dbReference type="ChEBI" id="CHEBI:90615"/>
        <dbReference type="ChEBI" id="CHEBI:90616"/>
        <dbReference type="EC" id="2.1.1.72"/>
    </reaction>
</comment>
<dbReference type="Gene3D" id="3.40.50.150">
    <property type="entry name" value="Vaccinia Virus protein VP39"/>
    <property type="match status" value="2"/>
</dbReference>
<keyword evidence="12" id="KW-1185">Reference proteome</keyword>
<dbReference type="Proteomes" id="UP000002028">
    <property type="component" value="Chromosome"/>
</dbReference>
<name>D2QPB2_SPILD</name>
<dbReference type="eggNOG" id="COG0827">
    <property type="taxonomic scope" value="Bacteria"/>
</dbReference>
<dbReference type="GO" id="GO:0003677">
    <property type="term" value="F:DNA binding"/>
    <property type="evidence" value="ECO:0007669"/>
    <property type="project" value="UniProtKB-KW"/>
</dbReference>
<dbReference type="RefSeq" id="WP_012927941.1">
    <property type="nucleotide sequence ID" value="NC_013730.1"/>
</dbReference>
<dbReference type="PANTHER" id="PTHR33841:SF1">
    <property type="entry name" value="DNA METHYLTRANSFERASE A"/>
    <property type="match status" value="1"/>
</dbReference>
<keyword evidence="2" id="KW-0489">Methyltransferase</keyword>
<evidence type="ECO:0000259" key="10">
    <source>
        <dbReference type="Pfam" id="PF12950"/>
    </source>
</evidence>
<evidence type="ECO:0000313" key="12">
    <source>
        <dbReference type="Proteomes" id="UP000002028"/>
    </source>
</evidence>
<keyword evidence="5" id="KW-0680">Restriction system</keyword>
<feature type="region of interest" description="Disordered" evidence="8">
    <location>
        <begin position="663"/>
        <end position="683"/>
    </location>
</feature>